<dbReference type="InterPro" id="IPR058406">
    <property type="entry name" value="DUF8093"/>
</dbReference>
<sequence>MSFNLPGMYLYYLSRDNLAPEEYERIISPHAAWARICREYEFDDSHNTSRYLINMREREQRSSPDQPRPGGIREKEKLEK</sequence>
<feature type="non-terminal residue" evidence="3">
    <location>
        <position position="80"/>
    </location>
</feature>
<evidence type="ECO:0000256" key="1">
    <source>
        <dbReference type="SAM" id="MobiDB-lite"/>
    </source>
</evidence>
<feature type="compositionally biased region" description="Basic and acidic residues" evidence="1">
    <location>
        <begin position="71"/>
        <end position="80"/>
    </location>
</feature>
<dbReference type="AlphaFoldDB" id="A0AB72ZMU7"/>
<dbReference type="Pfam" id="PF26362">
    <property type="entry name" value="DUF8093"/>
    <property type="match status" value="1"/>
</dbReference>
<dbReference type="InterPro" id="IPR052947">
    <property type="entry name" value="T6SS_Hcp1_domain"/>
</dbReference>
<name>A0AB72ZMU7_YERPE</name>
<protein>
    <recommendedName>
        <fullName evidence="2">DUF8093 domain-containing protein</fullName>
    </recommendedName>
</protein>
<dbReference type="PANTHER" id="PTHR34319:SF7">
    <property type="entry name" value="HNH ENDONUCLEASE DOMAIN-CONTAINING PROTEIN"/>
    <property type="match status" value="1"/>
</dbReference>
<organism evidence="3 4">
    <name type="scientific">Yersinia pestis PY-08</name>
    <dbReference type="NCBI Taxonomy" id="992134"/>
    <lineage>
        <taxon>Bacteria</taxon>
        <taxon>Pseudomonadati</taxon>
        <taxon>Pseudomonadota</taxon>
        <taxon>Gammaproteobacteria</taxon>
        <taxon>Enterobacterales</taxon>
        <taxon>Yersiniaceae</taxon>
        <taxon>Yersinia</taxon>
    </lineage>
</organism>
<evidence type="ECO:0000259" key="2">
    <source>
        <dbReference type="Pfam" id="PF26362"/>
    </source>
</evidence>
<proteinExistence type="predicted"/>
<evidence type="ECO:0000313" key="4">
    <source>
        <dbReference type="Proteomes" id="UP000003231"/>
    </source>
</evidence>
<evidence type="ECO:0000313" key="3">
    <source>
        <dbReference type="EMBL" id="EIR23688.1"/>
    </source>
</evidence>
<gene>
    <name evidence="3" type="ORF">YPPY08_0838</name>
</gene>
<accession>A0AB72ZMU7</accession>
<dbReference type="Proteomes" id="UP000003231">
    <property type="component" value="Unassembled WGS sequence"/>
</dbReference>
<feature type="region of interest" description="Disordered" evidence="1">
    <location>
        <begin position="51"/>
        <end position="80"/>
    </location>
</feature>
<reference evidence="3 4" key="1">
    <citation type="submission" date="2012-05" db="EMBL/GenBank/DDBJ databases">
        <title>Genome sequence of Yersinia Pestis PY-08.</title>
        <authorList>
            <person name="Santana-Cruz I."/>
            <person name="Sengamalay N."/>
            <person name="McCracken C."/>
            <person name="Daugherty S.C."/>
            <person name="Maroo A."/>
            <person name="Vara P.G."/>
            <person name="Tallon L.J."/>
            <person name="Sadzewicz L."/>
            <person name="Vinetz J.M."/>
            <person name="Cespedes Zambrano M.J."/>
            <person name="Fraser-Liggett C.M."/>
            <person name="Tettelin H."/>
        </authorList>
    </citation>
    <scope>NUCLEOTIDE SEQUENCE [LARGE SCALE GENOMIC DNA]</scope>
    <source>
        <strain evidence="3 4">PY-08</strain>
    </source>
</reference>
<dbReference type="EMBL" id="AKRT01000108">
    <property type="protein sequence ID" value="EIR23688.1"/>
    <property type="molecule type" value="Genomic_DNA"/>
</dbReference>
<feature type="domain" description="DUF8093" evidence="2">
    <location>
        <begin position="8"/>
        <end position="80"/>
    </location>
</feature>
<dbReference type="PANTHER" id="PTHR34319">
    <property type="entry name" value="MAJOR EXPORTED PROTEIN"/>
    <property type="match status" value="1"/>
</dbReference>
<comment type="caution">
    <text evidence="3">The sequence shown here is derived from an EMBL/GenBank/DDBJ whole genome shotgun (WGS) entry which is preliminary data.</text>
</comment>